<dbReference type="InterPro" id="IPR031394">
    <property type="entry name" value="MUSTN1"/>
</dbReference>
<evidence type="ECO:0000256" key="3">
    <source>
        <dbReference type="ARBA" id="ARBA00023242"/>
    </source>
</evidence>
<keyword evidence="3" id="KW-0539">Nucleus</keyword>
<evidence type="ECO:0000313" key="7">
    <source>
        <dbReference type="Proteomes" id="UP000472265"/>
    </source>
</evidence>
<dbReference type="GO" id="GO:0002062">
    <property type="term" value="P:chondrocyte differentiation"/>
    <property type="evidence" value="ECO:0007669"/>
    <property type="project" value="InterPro"/>
</dbReference>
<dbReference type="GO" id="GO:0060271">
    <property type="term" value="P:cilium assembly"/>
    <property type="evidence" value="ECO:0007669"/>
    <property type="project" value="Ensembl"/>
</dbReference>
<comment type="similarity">
    <text evidence="4">Belongs to the MUSTN1 family.</text>
</comment>
<dbReference type="AlphaFoldDB" id="A0A671W5M3"/>
<comment type="subcellular location">
    <subcellularLocation>
        <location evidence="1">Nucleus</location>
    </subcellularLocation>
</comment>
<dbReference type="Ensembl" id="ENSSAUT00010035064.1">
    <property type="protein sequence ID" value="ENSSAUP00010033282.1"/>
    <property type="gene ID" value="ENSSAUG00010014130.1"/>
</dbReference>
<dbReference type="GO" id="GO:0042246">
    <property type="term" value="P:tissue regeneration"/>
    <property type="evidence" value="ECO:0007669"/>
    <property type="project" value="InterPro"/>
</dbReference>
<evidence type="ECO:0000313" key="6">
    <source>
        <dbReference type="Ensembl" id="ENSSAUP00010033282.1"/>
    </source>
</evidence>
<feature type="compositionally biased region" description="Acidic residues" evidence="5">
    <location>
        <begin position="1"/>
        <end position="10"/>
    </location>
</feature>
<feature type="region of interest" description="Disordered" evidence="5">
    <location>
        <begin position="1"/>
        <end position="78"/>
    </location>
</feature>
<dbReference type="GO" id="GO:0035988">
    <property type="term" value="P:chondrocyte proliferation"/>
    <property type="evidence" value="ECO:0007669"/>
    <property type="project" value="InterPro"/>
</dbReference>
<organism evidence="6 7">
    <name type="scientific">Sparus aurata</name>
    <name type="common">Gilthead sea bream</name>
    <dbReference type="NCBI Taxonomy" id="8175"/>
    <lineage>
        <taxon>Eukaryota</taxon>
        <taxon>Metazoa</taxon>
        <taxon>Chordata</taxon>
        <taxon>Craniata</taxon>
        <taxon>Vertebrata</taxon>
        <taxon>Euteleostomi</taxon>
        <taxon>Actinopterygii</taxon>
        <taxon>Neopterygii</taxon>
        <taxon>Teleostei</taxon>
        <taxon>Neoteleostei</taxon>
        <taxon>Acanthomorphata</taxon>
        <taxon>Eupercaria</taxon>
        <taxon>Spariformes</taxon>
        <taxon>Sparidae</taxon>
        <taxon>Sparus</taxon>
    </lineage>
</organism>
<dbReference type="GeneTree" id="ENSGT00940000153920"/>
<evidence type="ECO:0000256" key="1">
    <source>
        <dbReference type="ARBA" id="ARBA00004123"/>
    </source>
</evidence>
<dbReference type="Pfam" id="PF15682">
    <property type="entry name" value="Mustang"/>
    <property type="match status" value="1"/>
</dbReference>
<sequence length="78" mass="8477">MSVPGQEEDEQMQRPEVTEEDLTDAKDKLGTSGPAKSKTLQVMEECEKVGKAAPSVFSRARSGGETVLNTRSAQPIRK</sequence>
<reference evidence="6" key="1">
    <citation type="submission" date="2021-04" db="EMBL/GenBank/DDBJ databases">
        <authorList>
            <consortium name="Wellcome Sanger Institute Data Sharing"/>
        </authorList>
    </citation>
    <scope>NUCLEOTIDE SEQUENCE [LARGE SCALE GENOMIC DNA]</scope>
</reference>
<dbReference type="Proteomes" id="UP000472265">
    <property type="component" value="Chromosome 6"/>
</dbReference>
<name>A0A671W5M3_SPAAU</name>
<dbReference type="OMA" id="FQVMEEC"/>
<evidence type="ECO:0000256" key="4">
    <source>
        <dbReference type="ARBA" id="ARBA00044950"/>
    </source>
</evidence>
<feature type="compositionally biased region" description="Basic and acidic residues" evidence="5">
    <location>
        <begin position="11"/>
        <end position="29"/>
    </location>
</feature>
<protein>
    <recommendedName>
        <fullName evidence="2">Musculoskeletal embryonic nuclear protein 1</fullName>
    </recommendedName>
</protein>
<dbReference type="InParanoid" id="A0A671W5M3"/>
<dbReference type="GO" id="GO:0005634">
    <property type="term" value="C:nucleus"/>
    <property type="evidence" value="ECO:0007669"/>
    <property type="project" value="UniProtKB-SubCell"/>
</dbReference>
<keyword evidence="7" id="KW-1185">Reference proteome</keyword>
<evidence type="ECO:0000256" key="2">
    <source>
        <dbReference type="ARBA" id="ARBA00018401"/>
    </source>
</evidence>
<proteinExistence type="inferred from homology"/>
<feature type="compositionally biased region" description="Polar residues" evidence="5">
    <location>
        <begin position="67"/>
        <end position="78"/>
    </location>
</feature>
<reference evidence="6" key="3">
    <citation type="submission" date="2025-09" db="UniProtKB">
        <authorList>
            <consortium name="Ensembl"/>
        </authorList>
    </citation>
    <scope>IDENTIFICATION</scope>
</reference>
<accession>A0A671W5M3</accession>
<reference evidence="6" key="2">
    <citation type="submission" date="2025-08" db="UniProtKB">
        <authorList>
            <consortium name="Ensembl"/>
        </authorList>
    </citation>
    <scope>IDENTIFICATION</scope>
</reference>
<evidence type="ECO:0000256" key="5">
    <source>
        <dbReference type="SAM" id="MobiDB-lite"/>
    </source>
</evidence>